<feature type="transmembrane region" description="Helical" evidence="1">
    <location>
        <begin position="12"/>
        <end position="34"/>
    </location>
</feature>
<evidence type="ECO:0000313" key="3">
    <source>
        <dbReference type="EMBL" id="EKC52461.1"/>
    </source>
</evidence>
<dbReference type="GO" id="GO:0016020">
    <property type="term" value="C:membrane"/>
    <property type="evidence" value="ECO:0007669"/>
    <property type="project" value="InterPro"/>
</dbReference>
<feature type="transmembrane region" description="Helical" evidence="1">
    <location>
        <begin position="46"/>
        <end position="64"/>
    </location>
</feature>
<dbReference type="InterPro" id="IPR037185">
    <property type="entry name" value="EmrE-like"/>
</dbReference>
<reference evidence="3" key="1">
    <citation type="journal article" date="2013" name="Environ. Microbiol.">
        <title>Microbiota from the distal guts of lean and obese adolescents exhibit partial functional redundancy besides clear differences in community structure.</title>
        <authorList>
            <person name="Ferrer M."/>
            <person name="Ruiz A."/>
            <person name="Lanza F."/>
            <person name="Haange S.B."/>
            <person name="Oberbach A."/>
            <person name="Till H."/>
            <person name="Bargiela R."/>
            <person name="Campoy C."/>
            <person name="Segura M.T."/>
            <person name="Richter M."/>
            <person name="von Bergen M."/>
            <person name="Seifert J."/>
            <person name="Suarez A."/>
        </authorList>
    </citation>
    <scope>NUCLEOTIDE SEQUENCE</scope>
</reference>
<gene>
    <name evidence="3" type="ORF">LEA_16880</name>
</gene>
<dbReference type="InterPro" id="IPR000620">
    <property type="entry name" value="EamA_dom"/>
</dbReference>
<evidence type="ECO:0000256" key="1">
    <source>
        <dbReference type="SAM" id="Phobius"/>
    </source>
</evidence>
<dbReference type="AlphaFoldDB" id="K1SYS6"/>
<comment type="caution">
    <text evidence="3">The sequence shown here is derived from an EMBL/GenBank/DDBJ whole genome shotgun (WGS) entry which is preliminary data.</text>
</comment>
<keyword evidence="1" id="KW-0472">Membrane</keyword>
<organism evidence="3">
    <name type="scientific">human gut metagenome</name>
    <dbReference type="NCBI Taxonomy" id="408170"/>
    <lineage>
        <taxon>unclassified sequences</taxon>
        <taxon>metagenomes</taxon>
        <taxon>organismal metagenomes</taxon>
    </lineage>
</organism>
<feature type="domain" description="EamA" evidence="2">
    <location>
        <begin position="10"/>
        <end position="79"/>
    </location>
</feature>
<evidence type="ECO:0000259" key="2">
    <source>
        <dbReference type="Pfam" id="PF00892"/>
    </source>
</evidence>
<sequence>MSRTDWAALEWRAVLSLVFIVVGSTFLSYLLVIVGQKRLRPTVAGMYNYIQPLVACIVAVCWGLDRFNLTKALSVVLIFRRGVARYGEPQPGRSGACRRGGCRRGGTERRLTRASYLLDESPVLHAAAPGSPFPVPAVGAYFCPKRSWKTVSASGLRSSAWRSGEAGSPAP</sequence>
<accession>K1SYS6</accession>
<dbReference type="Pfam" id="PF00892">
    <property type="entry name" value="EamA"/>
    <property type="match status" value="1"/>
</dbReference>
<name>K1SYS6_9ZZZZ</name>
<keyword evidence="1 3" id="KW-0812">Transmembrane</keyword>
<keyword evidence="1" id="KW-1133">Transmembrane helix</keyword>
<dbReference type="EMBL" id="AJWY01011543">
    <property type="protein sequence ID" value="EKC52461.1"/>
    <property type="molecule type" value="Genomic_DNA"/>
</dbReference>
<protein>
    <submittedName>
        <fullName evidence="3">Membrane protein containing DUF6, transmembrane</fullName>
    </submittedName>
</protein>
<dbReference type="SUPFAM" id="SSF103481">
    <property type="entry name" value="Multidrug resistance efflux transporter EmrE"/>
    <property type="match status" value="1"/>
</dbReference>
<proteinExistence type="predicted"/>